<dbReference type="InterPro" id="IPR027417">
    <property type="entry name" value="P-loop_NTPase"/>
</dbReference>
<dbReference type="PIRSF" id="PIRSF006230">
    <property type="entry name" value="MG442"/>
    <property type="match status" value="1"/>
</dbReference>
<feature type="domain" description="CP-type G" evidence="7">
    <location>
        <begin position="19"/>
        <end position="185"/>
    </location>
</feature>
<dbReference type="CDD" id="cd01856">
    <property type="entry name" value="YlqF"/>
    <property type="match status" value="1"/>
</dbReference>
<evidence type="ECO:0000256" key="6">
    <source>
        <dbReference type="SAM" id="MobiDB-lite"/>
    </source>
</evidence>
<reference evidence="8" key="2">
    <citation type="submission" date="2021-04" db="EMBL/GenBank/DDBJ databases">
        <authorList>
            <person name="Gilroy R."/>
        </authorList>
    </citation>
    <scope>NUCLEOTIDE SEQUENCE</scope>
    <source>
        <strain evidence="8">ChiBcec8-13705</strain>
    </source>
</reference>
<dbReference type="NCBIfam" id="TIGR03596">
    <property type="entry name" value="GTPase_YlqF"/>
    <property type="match status" value="1"/>
</dbReference>
<dbReference type="Gene3D" id="3.40.50.300">
    <property type="entry name" value="P-loop containing nucleotide triphosphate hydrolases"/>
    <property type="match status" value="1"/>
</dbReference>
<dbReference type="InterPro" id="IPR019991">
    <property type="entry name" value="GTP-bd_ribosome_bgen"/>
</dbReference>
<feature type="binding site" evidence="5">
    <location>
        <position position="181"/>
    </location>
    <ligand>
        <name>GTP</name>
        <dbReference type="ChEBI" id="CHEBI:37565"/>
    </ligand>
</feature>
<dbReference type="SUPFAM" id="SSF52540">
    <property type="entry name" value="P-loop containing nucleoside triphosphate hydrolases"/>
    <property type="match status" value="1"/>
</dbReference>
<feature type="compositionally biased region" description="Low complexity" evidence="6">
    <location>
        <begin position="299"/>
        <end position="317"/>
    </location>
</feature>
<proteinExistence type="inferred from homology"/>
<dbReference type="PANTHER" id="PTHR45782">
    <property type="entry name" value="MITOCHONDRIAL RIBOSOME-ASSOCIATED GTPASE 1"/>
    <property type="match status" value="1"/>
</dbReference>
<dbReference type="PANTHER" id="PTHR45782:SF4">
    <property type="entry name" value="MITOCHONDRIAL RIBOSOME-ASSOCIATED GTPASE 1"/>
    <property type="match status" value="1"/>
</dbReference>
<comment type="similarity">
    <text evidence="4">Belongs to the TRAFAC class YlqF/YawG GTPase family. MTG1 subfamily.</text>
</comment>
<feature type="binding site" evidence="5">
    <location>
        <begin position="138"/>
        <end position="143"/>
    </location>
    <ligand>
        <name>GTP</name>
        <dbReference type="ChEBI" id="CHEBI:37565"/>
    </ligand>
</feature>
<reference evidence="8" key="1">
    <citation type="journal article" date="2021" name="PeerJ">
        <title>Extensive microbial diversity within the chicken gut microbiome revealed by metagenomics and culture.</title>
        <authorList>
            <person name="Gilroy R."/>
            <person name="Ravi A."/>
            <person name="Getino M."/>
            <person name="Pursley I."/>
            <person name="Horton D.L."/>
            <person name="Alikhan N.F."/>
            <person name="Baker D."/>
            <person name="Gharbi K."/>
            <person name="Hall N."/>
            <person name="Watson M."/>
            <person name="Adriaenssens E.M."/>
            <person name="Foster-Nyarko E."/>
            <person name="Jarju S."/>
            <person name="Secka A."/>
            <person name="Antonio M."/>
            <person name="Oren A."/>
            <person name="Chaudhuri R.R."/>
            <person name="La Ragione R."/>
            <person name="Hildebrand F."/>
            <person name="Pallen M.J."/>
        </authorList>
    </citation>
    <scope>NUCLEOTIDE SEQUENCE</scope>
    <source>
        <strain evidence="8">ChiBcec8-13705</strain>
    </source>
</reference>
<sequence>MSDTIINQRQIHWFPGHMAKTLRMMEREIRNVDCVLQVLDARIPLSSLNPEIERITAGKPHLYVLNKADLADPEITSQWLAYFRAAGAGCVPMDSRQAGRAGAVKAPIEKALAELMERRRNKGMVGARIRVMVVGIPNVGKSTFINSFAGAARAKAANKPGVTRGKQWITVGGYDLMDMPGVLWKKFDSLETAANLAFIGSIRDDILDIEELACGLLGSIRGIYPQRLQQRYKLPDEALSLPPYELLQAIGARRGMLVSGGVVDTERAARMLVGEFRASKWGRISLERPPAHGTDTVEDAAGAAPQAEEDANAGQNL</sequence>
<evidence type="ECO:0000313" key="8">
    <source>
        <dbReference type="EMBL" id="HJB41378.1"/>
    </source>
</evidence>
<feature type="binding site" evidence="5">
    <location>
        <begin position="66"/>
        <end position="69"/>
    </location>
    <ligand>
        <name>GTP</name>
        <dbReference type="ChEBI" id="CHEBI:37565"/>
    </ligand>
</feature>
<dbReference type="GO" id="GO:0005737">
    <property type="term" value="C:cytoplasm"/>
    <property type="evidence" value="ECO:0007669"/>
    <property type="project" value="UniProtKB-SubCell"/>
</dbReference>
<dbReference type="Gene3D" id="1.10.1580.10">
    <property type="match status" value="1"/>
</dbReference>
<evidence type="ECO:0000256" key="5">
    <source>
        <dbReference type="PIRSR" id="PIRSR006230-1"/>
    </source>
</evidence>
<dbReference type="InterPro" id="IPR016478">
    <property type="entry name" value="GTPase_MTG1"/>
</dbReference>
<dbReference type="AlphaFoldDB" id="A0A9D2M6M9"/>
<dbReference type="InterPro" id="IPR023179">
    <property type="entry name" value="GTP-bd_ortho_bundle_sf"/>
</dbReference>
<gene>
    <name evidence="8" type="primary">ylqF</name>
    <name evidence="8" type="ORF">H9945_02660</name>
</gene>
<evidence type="ECO:0000256" key="2">
    <source>
        <dbReference type="ARBA" id="ARBA00022741"/>
    </source>
</evidence>
<evidence type="ECO:0000256" key="1">
    <source>
        <dbReference type="ARBA" id="ARBA00014898"/>
    </source>
</evidence>
<comment type="function">
    <text evidence="4">Required for a late step of 50S ribosomal subunit assembly. Has GTPase activity.</text>
</comment>
<dbReference type="Proteomes" id="UP000886803">
    <property type="component" value="Unassembled WGS sequence"/>
</dbReference>
<comment type="subcellular location">
    <subcellularLocation>
        <location evidence="4">Cytoplasm</location>
    </subcellularLocation>
</comment>
<accession>A0A9D2M6M9</accession>
<dbReference type="GO" id="GO:0003924">
    <property type="term" value="F:GTPase activity"/>
    <property type="evidence" value="ECO:0007669"/>
    <property type="project" value="TreeGrafter"/>
</dbReference>
<keyword evidence="2 4" id="KW-0547">Nucleotide-binding</keyword>
<dbReference type="InterPro" id="IPR006073">
    <property type="entry name" value="GTP-bd"/>
</dbReference>
<evidence type="ECO:0000313" key="9">
    <source>
        <dbReference type="Proteomes" id="UP000886803"/>
    </source>
</evidence>
<dbReference type="EMBL" id="DWYG01000028">
    <property type="protein sequence ID" value="HJB41378.1"/>
    <property type="molecule type" value="Genomic_DNA"/>
</dbReference>
<organism evidence="8 9">
    <name type="scientific">Candidatus Gemmiger avicola</name>
    <dbReference type="NCBI Taxonomy" id="2838605"/>
    <lineage>
        <taxon>Bacteria</taxon>
        <taxon>Bacillati</taxon>
        <taxon>Bacillota</taxon>
        <taxon>Clostridia</taxon>
        <taxon>Eubacteriales</taxon>
        <taxon>Gemmiger</taxon>
    </lineage>
</organism>
<dbReference type="InterPro" id="IPR030378">
    <property type="entry name" value="G_CP_dom"/>
</dbReference>
<dbReference type="Pfam" id="PF01926">
    <property type="entry name" value="MMR_HSR1"/>
    <property type="match status" value="1"/>
</dbReference>
<comment type="caution">
    <text evidence="8">The sequence shown here is derived from an EMBL/GenBank/DDBJ whole genome shotgun (WGS) entry which is preliminary data.</text>
</comment>
<evidence type="ECO:0000256" key="4">
    <source>
        <dbReference type="PIRNR" id="PIRNR006230"/>
    </source>
</evidence>
<dbReference type="PROSITE" id="PS51721">
    <property type="entry name" value="G_CP"/>
    <property type="match status" value="1"/>
</dbReference>
<evidence type="ECO:0000259" key="7">
    <source>
        <dbReference type="PROSITE" id="PS51721"/>
    </source>
</evidence>
<feature type="region of interest" description="Disordered" evidence="6">
    <location>
        <begin position="287"/>
        <end position="317"/>
    </location>
</feature>
<keyword evidence="3 4" id="KW-0342">GTP-binding</keyword>
<keyword evidence="4" id="KW-0963">Cytoplasm</keyword>
<protein>
    <recommendedName>
        <fullName evidence="1 4">Ribosome biogenesis GTPase A</fullName>
    </recommendedName>
</protein>
<evidence type="ECO:0000256" key="3">
    <source>
        <dbReference type="ARBA" id="ARBA00023134"/>
    </source>
</evidence>
<name>A0A9D2M6M9_9FIRM</name>
<dbReference type="GO" id="GO:0005525">
    <property type="term" value="F:GTP binding"/>
    <property type="evidence" value="ECO:0007669"/>
    <property type="project" value="UniProtKB-KW"/>
</dbReference>
<dbReference type="GO" id="GO:0006412">
    <property type="term" value="P:translation"/>
    <property type="evidence" value="ECO:0007669"/>
    <property type="project" value="TreeGrafter"/>
</dbReference>